<evidence type="ECO:0000256" key="1">
    <source>
        <dbReference type="SAM" id="Phobius"/>
    </source>
</evidence>
<feature type="signal peptide" evidence="2">
    <location>
        <begin position="1"/>
        <end position="18"/>
    </location>
</feature>
<feature type="transmembrane region" description="Helical" evidence="1">
    <location>
        <begin position="91"/>
        <end position="116"/>
    </location>
</feature>
<dbReference type="EMBL" id="MSCM01000001">
    <property type="protein sequence ID" value="PQJ81737.1"/>
    <property type="molecule type" value="Genomic_DNA"/>
</dbReference>
<keyword evidence="2" id="KW-0732">Signal</keyword>
<organism evidence="3 4">
    <name type="scientific">Polaribacter glomeratus</name>
    <dbReference type="NCBI Taxonomy" id="102"/>
    <lineage>
        <taxon>Bacteria</taxon>
        <taxon>Pseudomonadati</taxon>
        <taxon>Bacteroidota</taxon>
        <taxon>Flavobacteriia</taxon>
        <taxon>Flavobacteriales</taxon>
        <taxon>Flavobacteriaceae</taxon>
    </lineage>
</organism>
<gene>
    <name evidence="3" type="ORF">BTO16_03760</name>
</gene>
<keyword evidence="1" id="KW-0472">Membrane</keyword>
<evidence type="ECO:0000313" key="4">
    <source>
        <dbReference type="Proteomes" id="UP000239068"/>
    </source>
</evidence>
<dbReference type="Proteomes" id="UP000239068">
    <property type="component" value="Unassembled WGS sequence"/>
</dbReference>
<keyword evidence="1" id="KW-1133">Transmembrane helix</keyword>
<dbReference type="AlphaFoldDB" id="A0A2S7WW03"/>
<reference evidence="3 4" key="1">
    <citation type="submission" date="2016-12" db="EMBL/GenBank/DDBJ databases">
        <title>Trade-off between light-utilization and light-protection in marine flavobacteria.</title>
        <authorList>
            <person name="Kumagai Y."/>
            <person name="Yoshizawa S."/>
            <person name="Kogure K."/>
            <person name="Iwasaki W."/>
        </authorList>
    </citation>
    <scope>NUCLEOTIDE SEQUENCE [LARGE SCALE GENOMIC DNA]</scope>
    <source>
        <strain evidence="3 4">ATCC 43844</strain>
    </source>
</reference>
<feature type="chain" id="PRO_5015422894" description="DUF4129 domain-containing protein" evidence="2">
    <location>
        <begin position="19"/>
        <end position="236"/>
    </location>
</feature>
<keyword evidence="1" id="KW-0812">Transmembrane</keyword>
<protein>
    <recommendedName>
        <fullName evidence="5">DUF4129 domain-containing protein</fullName>
    </recommendedName>
</protein>
<evidence type="ECO:0008006" key="5">
    <source>
        <dbReference type="Google" id="ProtNLM"/>
    </source>
</evidence>
<evidence type="ECO:0000313" key="3">
    <source>
        <dbReference type="EMBL" id="PQJ81737.1"/>
    </source>
</evidence>
<evidence type="ECO:0000256" key="2">
    <source>
        <dbReference type="SAM" id="SignalP"/>
    </source>
</evidence>
<proteinExistence type="predicted"/>
<accession>A0A2S7WW03</accession>
<dbReference type="RefSeq" id="WP_105020308.1">
    <property type="nucleotide sequence ID" value="NZ_MSCM01000001.1"/>
</dbReference>
<comment type="caution">
    <text evidence="3">The sequence shown here is derived from an EMBL/GenBank/DDBJ whole genome shotgun (WGS) entry which is preliminary data.</text>
</comment>
<sequence length="236" mass="27770">MKKSIASLLLLLSFFVYAQENLTTAVEKKVDTIAYAKSTEISKERTFSSNLNETYSDKDFQYKENVPKKNDNSAPINLGIVNAFVFFMSQIFPFVLAGIIIFIILKIVLGFDFQFWKTNNTSKRKKVKLIYEDEDIHEIDLETLLRQAIEQKEFRLAIRYYYLTSLKCLSSKKIINYHKDKTNSDYIFEIQNEELKSKFSYLSYVYTYVWYGEFSVDENNFVAAQNKYQSFLKAIL</sequence>
<name>A0A2S7WW03_9FLAO</name>
<dbReference type="OrthoDB" id="5491447at2"/>
<keyword evidence="4" id="KW-1185">Reference proteome</keyword>